<dbReference type="PANTHER" id="PTHR46268:SF6">
    <property type="entry name" value="UNIVERSAL STRESS PROTEIN UP12"/>
    <property type="match status" value="1"/>
</dbReference>
<gene>
    <name evidence="3" type="ORF">LJ657_14010</name>
</gene>
<dbReference type="EMBL" id="JAJSBI010000006">
    <property type="protein sequence ID" value="MCD9874777.1"/>
    <property type="molecule type" value="Genomic_DNA"/>
</dbReference>
<dbReference type="InterPro" id="IPR014729">
    <property type="entry name" value="Rossmann-like_a/b/a_fold"/>
</dbReference>
<evidence type="ECO:0000256" key="1">
    <source>
        <dbReference type="ARBA" id="ARBA00008791"/>
    </source>
</evidence>
<proteinExistence type="inferred from homology"/>
<dbReference type="InterPro" id="IPR006015">
    <property type="entry name" value="Universal_stress_UspA"/>
</dbReference>
<comment type="caution">
    <text evidence="3">The sequence shown here is derived from an EMBL/GenBank/DDBJ whole genome shotgun (WGS) entry which is preliminary data.</text>
</comment>
<feature type="domain" description="UspA" evidence="2">
    <location>
        <begin position="190"/>
        <end position="259"/>
    </location>
</feature>
<evidence type="ECO:0000313" key="4">
    <source>
        <dbReference type="Proteomes" id="UP001108029"/>
    </source>
</evidence>
<dbReference type="SUPFAM" id="SSF52402">
    <property type="entry name" value="Adenine nucleotide alpha hydrolases-like"/>
    <property type="match status" value="2"/>
</dbReference>
<dbReference type="Proteomes" id="UP001108029">
    <property type="component" value="Unassembled WGS sequence"/>
</dbReference>
<dbReference type="AlphaFoldDB" id="A0A9Q3VMJ0"/>
<dbReference type="InterPro" id="IPR006016">
    <property type="entry name" value="UspA"/>
</dbReference>
<reference evidence="3" key="1">
    <citation type="submission" date="2021-12" db="EMBL/GenBank/DDBJ databases">
        <authorList>
            <person name="Lee J.-H."/>
            <person name="Kim S.-B."/>
        </authorList>
    </citation>
    <scope>NUCLEOTIDE SEQUENCE</scope>
    <source>
        <strain evidence="3">NR30</strain>
    </source>
</reference>
<sequence>MNGPVVVGVDGSPSGLAAVEAAAWEADRRGVGLELAHALTWSEELVPAGVAPWDPAAGGLRDRVNEALADAEWRARRVAPDLAITREVLVGEPVTVLGSESRAASLTVVGSHPAHGMRERLHGSVAGHLTARAGCPVLVMCGRHSRTGPVVLAQDEAPGAREAAEFAFAEASERGADLVVLHRTPAVRALSALREQYPDVVVRTRPARGRRHRSLVEASVGAQLVVVGVRRRNGSAAALSGPDGRAILRHAHCPVALVPYGKV</sequence>
<name>A0A9Q3VMJ0_9ACTN</name>
<feature type="domain" description="UspA" evidence="2">
    <location>
        <begin position="1"/>
        <end position="139"/>
    </location>
</feature>
<evidence type="ECO:0000259" key="2">
    <source>
        <dbReference type="Pfam" id="PF00582"/>
    </source>
</evidence>
<organism evidence="3 4">
    <name type="scientific">Streptomyces guryensis</name>
    <dbReference type="NCBI Taxonomy" id="2886947"/>
    <lineage>
        <taxon>Bacteria</taxon>
        <taxon>Bacillati</taxon>
        <taxon>Actinomycetota</taxon>
        <taxon>Actinomycetes</taxon>
        <taxon>Kitasatosporales</taxon>
        <taxon>Streptomycetaceae</taxon>
        <taxon>Streptomyces</taxon>
    </lineage>
</organism>
<dbReference type="Pfam" id="PF00582">
    <property type="entry name" value="Usp"/>
    <property type="match status" value="2"/>
</dbReference>
<comment type="similarity">
    <text evidence="1">Belongs to the universal stress protein A family.</text>
</comment>
<dbReference type="RefSeq" id="WP_232648911.1">
    <property type="nucleotide sequence ID" value="NZ_JAJSBI010000006.1"/>
</dbReference>
<evidence type="ECO:0000313" key="3">
    <source>
        <dbReference type="EMBL" id="MCD9874777.1"/>
    </source>
</evidence>
<dbReference type="Gene3D" id="3.40.50.620">
    <property type="entry name" value="HUPs"/>
    <property type="match status" value="3"/>
</dbReference>
<protein>
    <submittedName>
        <fullName evidence="3">Universal stress protein</fullName>
    </submittedName>
</protein>
<keyword evidence="4" id="KW-1185">Reference proteome</keyword>
<dbReference type="PRINTS" id="PR01438">
    <property type="entry name" value="UNVRSLSTRESS"/>
</dbReference>
<dbReference type="PANTHER" id="PTHR46268">
    <property type="entry name" value="STRESS RESPONSE PROTEIN NHAX"/>
    <property type="match status" value="1"/>
</dbReference>
<accession>A0A9Q3VMJ0</accession>